<keyword evidence="1 4" id="KW-0489">Methyltransferase</keyword>
<sequence>MICYDYINEYIRNTIKRNSGILKEMEEFAAENHVPIIQPEVARLITVLGRLKKPERILEVGTAIGYSTLILSEILQPGGKIDTIDRYELMLNLAKENIKRAGKEDVINVIAGEALDVLRCLDKEYDMIFLDAAKGQYLEFLPECLRMLKTGGLIISDNILYKGMVANDELVVRRKKTIVKRMRDYLDHICNCEQLDTSIIPIGDGVAVSYKL</sequence>
<feature type="binding site" evidence="4">
    <location>
        <position position="158"/>
    </location>
    <ligand>
        <name>Mg(2+)</name>
        <dbReference type="ChEBI" id="CHEBI:18420"/>
    </ligand>
</feature>
<keyword evidence="4" id="KW-0460">Magnesium</keyword>
<dbReference type="SUPFAM" id="SSF53335">
    <property type="entry name" value="S-adenosyl-L-methionine-dependent methyltransferases"/>
    <property type="match status" value="1"/>
</dbReference>
<proteinExistence type="inferred from homology"/>
<evidence type="ECO:0000256" key="4">
    <source>
        <dbReference type="HAMAP-Rule" id="MF_02217"/>
    </source>
</evidence>
<dbReference type="PANTHER" id="PTHR10509:SF14">
    <property type="entry name" value="CAFFEOYL-COA O-METHYLTRANSFERASE 3-RELATED"/>
    <property type="match status" value="1"/>
</dbReference>
<comment type="catalytic activity">
    <reaction evidence="4">
        <text>5-hydroxyuridine(34) in tRNA + S-adenosyl-L-methionine = 5-methoxyuridine(34) in tRNA + S-adenosyl-L-homocysteine + H(+)</text>
        <dbReference type="Rhea" id="RHEA:60524"/>
        <dbReference type="Rhea" id="RHEA-COMP:13381"/>
        <dbReference type="Rhea" id="RHEA-COMP:15591"/>
        <dbReference type="ChEBI" id="CHEBI:15378"/>
        <dbReference type="ChEBI" id="CHEBI:57856"/>
        <dbReference type="ChEBI" id="CHEBI:59789"/>
        <dbReference type="ChEBI" id="CHEBI:136877"/>
        <dbReference type="ChEBI" id="CHEBI:143860"/>
    </reaction>
</comment>
<keyword evidence="6" id="KW-1185">Reference proteome</keyword>
<name>A0A2K2FQK2_9CLOT</name>
<evidence type="ECO:0000256" key="1">
    <source>
        <dbReference type="ARBA" id="ARBA00022603"/>
    </source>
</evidence>
<keyword evidence="4" id="KW-0479">Metal-binding</keyword>
<protein>
    <recommendedName>
        <fullName evidence="4">tRNA 5-hydroxyuridine methyltransferase</fullName>
        <ecNumber evidence="4">2.1.1.-</ecNumber>
    </recommendedName>
    <alternativeName>
        <fullName evidence="4">ho5U methyltransferase</fullName>
    </alternativeName>
</protein>
<dbReference type="EMBL" id="NIOJ01000004">
    <property type="protein sequence ID" value="PNU01063.1"/>
    <property type="molecule type" value="Genomic_DNA"/>
</dbReference>
<dbReference type="RefSeq" id="WP_103080191.1">
    <property type="nucleotide sequence ID" value="NZ_CP021850.1"/>
</dbReference>
<reference evidence="5 6" key="1">
    <citation type="submission" date="2017-06" db="EMBL/GenBank/DDBJ databases">
        <title>Investigating the central metabolism of Clostridium thermosuccinogenes.</title>
        <authorList>
            <person name="Koendjbiharie J.G."/>
            <person name="van Kranenburg R."/>
        </authorList>
    </citation>
    <scope>NUCLEOTIDE SEQUENCE [LARGE SCALE GENOMIC DNA]</scope>
    <source>
        <strain evidence="5 6">DSM 5806</strain>
    </source>
</reference>
<accession>A0A2K2FQK2</accession>
<dbReference type="InterPro" id="IPR050362">
    <property type="entry name" value="Cation-dep_OMT"/>
</dbReference>
<dbReference type="PROSITE" id="PS51682">
    <property type="entry name" value="SAM_OMT_I"/>
    <property type="match status" value="1"/>
</dbReference>
<dbReference type="EC" id="2.1.1.-" evidence="4"/>
<dbReference type="HAMAP" id="MF_02217">
    <property type="entry name" value="TrmR_methyltr"/>
    <property type="match status" value="1"/>
</dbReference>
<keyword evidence="3 4" id="KW-0949">S-adenosyl-L-methionine</keyword>
<dbReference type="OrthoDB" id="9799672at2"/>
<comment type="caution">
    <text evidence="5">The sequence shown here is derived from an EMBL/GenBank/DDBJ whole genome shotgun (WGS) entry which is preliminary data.</text>
</comment>
<feature type="binding site" evidence="4">
    <location>
        <position position="157"/>
    </location>
    <ligand>
        <name>Mg(2+)</name>
        <dbReference type="ChEBI" id="CHEBI:18420"/>
    </ligand>
</feature>
<comment type="similarity">
    <text evidence="4">Belongs to the class I-like SAM-binding methyltransferase superfamily. Cation-dependent O-methyltransferase family.</text>
</comment>
<dbReference type="InterPro" id="IPR043675">
    <property type="entry name" value="TrmR_methyltr"/>
</dbReference>
<dbReference type="PANTHER" id="PTHR10509">
    <property type="entry name" value="O-METHYLTRANSFERASE-RELATED"/>
    <property type="match status" value="1"/>
</dbReference>
<dbReference type="InterPro" id="IPR002935">
    <property type="entry name" value="SAM_O-MeTrfase"/>
</dbReference>
<dbReference type="GO" id="GO:0000287">
    <property type="term" value="F:magnesium ion binding"/>
    <property type="evidence" value="ECO:0007669"/>
    <property type="project" value="UniProtKB-UniRule"/>
</dbReference>
<evidence type="ECO:0000256" key="3">
    <source>
        <dbReference type="ARBA" id="ARBA00022691"/>
    </source>
</evidence>
<dbReference type="GO" id="GO:0008757">
    <property type="term" value="F:S-adenosylmethionine-dependent methyltransferase activity"/>
    <property type="evidence" value="ECO:0007669"/>
    <property type="project" value="TreeGrafter"/>
</dbReference>
<feature type="binding site" evidence="4">
    <location>
        <position position="67"/>
    </location>
    <ligand>
        <name>S-adenosyl-L-methionine</name>
        <dbReference type="ChEBI" id="CHEBI:59789"/>
    </ligand>
</feature>
<dbReference type="GO" id="GO:0008171">
    <property type="term" value="F:O-methyltransferase activity"/>
    <property type="evidence" value="ECO:0007669"/>
    <property type="project" value="InterPro"/>
</dbReference>
<evidence type="ECO:0000256" key="2">
    <source>
        <dbReference type="ARBA" id="ARBA00022679"/>
    </source>
</evidence>
<gene>
    <name evidence="4" type="primary">trmR</name>
    <name evidence="5" type="ORF">CDQ84_02735</name>
</gene>
<dbReference type="CDD" id="cd02440">
    <property type="entry name" value="AdoMet_MTases"/>
    <property type="match status" value="1"/>
</dbReference>
<dbReference type="Gene3D" id="3.40.50.150">
    <property type="entry name" value="Vaccinia Virus protein VP39"/>
    <property type="match status" value="1"/>
</dbReference>
<comment type="subunit">
    <text evidence="4">Homodimer.</text>
</comment>
<dbReference type="InterPro" id="IPR029063">
    <property type="entry name" value="SAM-dependent_MTases_sf"/>
</dbReference>
<feature type="binding site" evidence="4">
    <location>
        <begin position="113"/>
        <end position="114"/>
    </location>
    <ligand>
        <name>S-adenosyl-L-methionine</name>
        <dbReference type="ChEBI" id="CHEBI:59789"/>
    </ligand>
</feature>
<keyword evidence="4" id="KW-0819">tRNA processing</keyword>
<keyword evidence="2 4" id="KW-0808">Transferase</keyword>
<comment type="function">
    <text evidence="4">Catalyzes the methylation of 5-hydroxyuridine (ho5U) to form 5-methoxyuridine (mo5U) at position 34 in tRNAs.</text>
</comment>
<dbReference type="Pfam" id="PF01596">
    <property type="entry name" value="Methyltransf_3"/>
    <property type="match status" value="1"/>
</dbReference>
<organism evidence="5 6">
    <name type="scientific">Clostridium thermosuccinogenes</name>
    <dbReference type="NCBI Taxonomy" id="84032"/>
    <lineage>
        <taxon>Bacteria</taxon>
        <taxon>Bacillati</taxon>
        <taxon>Bacillota</taxon>
        <taxon>Clostridia</taxon>
        <taxon>Eubacteriales</taxon>
        <taxon>Clostridiaceae</taxon>
        <taxon>Clostridium</taxon>
    </lineage>
</organism>
<dbReference type="AlphaFoldDB" id="A0A2K2FQK2"/>
<evidence type="ECO:0000313" key="6">
    <source>
        <dbReference type="Proteomes" id="UP000236151"/>
    </source>
</evidence>
<evidence type="ECO:0000313" key="5">
    <source>
        <dbReference type="EMBL" id="PNU01063.1"/>
    </source>
</evidence>
<dbReference type="GO" id="GO:0030488">
    <property type="term" value="P:tRNA methylation"/>
    <property type="evidence" value="ECO:0007669"/>
    <property type="project" value="UniProtKB-UniRule"/>
</dbReference>
<feature type="binding site" evidence="4">
    <location>
        <position position="131"/>
    </location>
    <ligand>
        <name>S-adenosyl-L-methionine</name>
        <dbReference type="ChEBI" id="CHEBI:59789"/>
    </ligand>
</feature>
<feature type="binding site" evidence="4">
    <location>
        <position position="131"/>
    </location>
    <ligand>
        <name>Mg(2+)</name>
        <dbReference type="ChEBI" id="CHEBI:18420"/>
    </ligand>
</feature>
<dbReference type="GO" id="GO:0016300">
    <property type="term" value="F:tRNA (uridine) methyltransferase activity"/>
    <property type="evidence" value="ECO:0007669"/>
    <property type="project" value="UniProtKB-UniRule"/>
</dbReference>
<dbReference type="KEGG" id="cthd:CDO33_05760"/>
<feature type="binding site" evidence="4">
    <location>
        <position position="85"/>
    </location>
    <ligand>
        <name>S-adenosyl-L-methionine</name>
        <dbReference type="ChEBI" id="CHEBI:59789"/>
    </ligand>
</feature>
<feature type="binding site" evidence="4">
    <location>
        <position position="37"/>
    </location>
    <ligand>
        <name>S-adenosyl-L-methionine</name>
        <dbReference type="ChEBI" id="CHEBI:59789"/>
    </ligand>
</feature>
<dbReference type="Proteomes" id="UP000236151">
    <property type="component" value="Unassembled WGS sequence"/>
</dbReference>